<dbReference type="AlphaFoldDB" id="A0A437JZH6"/>
<keyword evidence="11" id="KW-0460">Magnesium</keyword>
<comment type="caution">
    <text evidence="11">Lacks conserved residue(s) required for the propagation of feature annotation.</text>
</comment>
<dbReference type="HAMAP" id="MF_00109">
    <property type="entry name" value="Shikimate_kinase"/>
    <property type="match status" value="1"/>
</dbReference>
<comment type="function">
    <text evidence="11">Catalyzes the specific phosphorylation of the 3-hydroxyl group of shikimic acid using ATP as a cosubstrate.</text>
</comment>
<keyword evidence="5 11" id="KW-0808">Transferase</keyword>
<dbReference type="GO" id="GO:0005829">
    <property type="term" value="C:cytosol"/>
    <property type="evidence" value="ECO:0007669"/>
    <property type="project" value="TreeGrafter"/>
</dbReference>
<reference evidence="12 13" key="1">
    <citation type="submission" date="2019-01" db="EMBL/GenBank/DDBJ databases">
        <authorList>
            <person name="Chen W.-M."/>
        </authorList>
    </citation>
    <scope>NUCLEOTIDE SEQUENCE [LARGE SCALE GENOMIC DNA]</scope>
    <source>
        <strain evidence="12 13">ICH-3</strain>
    </source>
</reference>
<dbReference type="GO" id="GO:0008652">
    <property type="term" value="P:amino acid biosynthetic process"/>
    <property type="evidence" value="ECO:0007669"/>
    <property type="project" value="UniProtKB-KW"/>
</dbReference>
<dbReference type="Gene3D" id="3.40.50.300">
    <property type="entry name" value="P-loop containing nucleotide triphosphate hydrolases"/>
    <property type="match status" value="1"/>
</dbReference>
<feature type="binding site" evidence="11">
    <location>
        <begin position="10"/>
        <end position="15"/>
    </location>
    <ligand>
        <name>ATP</name>
        <dbReference type="ChEBI" id="CHEBI:30616"/>
    </ligand>
</feature>
<evidence type="ECO:0000256" key="1">
    <source>
        <dbReference type="ARBA" id="ARBA00004842"/>
    </source>
</evidence>
<evidence type="ECO:0000313" key="13">
    <source>
        <dbReference type="Proteomes" id="UP000288178"/>
    </source>
</evidence>
<gene>
    <name evidence="11" type="primary">aroK</name>
    <name evidence="12" type="ORF">ENE75_00520</name>
</gene>
<dbReference type="GO" id="GO:0005524">
    <property type="term" value="F:ATP binding"/>
    <property type="evidence" value="ECO:0007669"/>
    <property type="project" value="UniProtKB-UniRule"/>
</dbReference>
<feature type="binding site" evidence="11">
    <location>
        <position position="78"/>
    </location>
    <ligand>
        <name>substrate</name>
    </ligand>
</feature>
<feature type="binding site" evidence="11">
    <location>
        <position position="14"/>
    </location>
    <ligand>
        <name>Mg(2+)</name>
        <dbReference type="ChEBI" id="CHEBI:18420"/>
    </ligand>
</feature>
<evidence type="ECO:0000256" key="4">
    <source>
        <dbReference type="ARBA" id="ARBA00022605"/>
    </source>
</evidence>
<evidence type="ECO:0000256" key="6">
    <source>
        <dbReference type="ARBA" id="ARBA00022741"/>
    </source>
</evidence>
<feature type="binding site" evidence="11">
    <location>
        <position position="116"/>
    </location>
    <ligand>
        <name>ATP</name>
        <dbReference type="ChEBI" id="CHEBI:30616"/>
    </ligand>
</feature>
<keyword evidence="9 11" id="KW-0057">Aromatic amino acid biosynthesis</keyword>
<dbReference type="SUPFAM" id="SSF52540">
    <property type="entry name" value="P-loop containing nucleoside triphosphate hydrolases"/>
    <property type="match status" value="1"/>
</dbReference>
<evidence type="ECO:0000256" key="2">
    <source>
        <dbReference type="ARBA" id="ARBA00006997"/>
    </source>
</evidence>
<dbReference type="UniPathway" id="UPA00053">
    <property type="reaction ID" value="UER00088"/>
</dbReference>
<dbReference type="GO" id="GO:0009423">
    <property type="term" value="P:chorismate biosynthetic process"/>
    <property type="evidence" value="ECO:0007669"/>
    <property type="project" value="UniProtKB-UniRule"/>
</dbReference>
<evidence type="ECO:0000256" key="5">
    <source>
        <dbReference type="ARBA" id="ARBA00022679"/>
    </source>
</evidence>
<evidence type="ECO:0000313" key="12">
    <source>
        <dbReference type="EMBL" id="RVT53421.1"/>
    </source>
</evidence>
<accession>A0A437JZH6</accession>
<evidence type="ECO:0000256" key="10">
    <source>
        <dbReference type="ARBA" id="ARBA00048567"/>
    </source>
</evidence>
<dbReference type="InterPro" id="IPR000623">
    <property type="entry name" value="Shikimate_kinase/TSH1"/>
</dbReference>
<dbReference type="PANTHER" id="PTHR21087">
    <property type="entry name" value="SHIKIMATE KINASE"/>
    <property type="match status" value="1"/>
</dbReference>
<comment type="cofactor">
    <cofactor evidence="11">
        <name>Mg(2+)</name>
        <dbReference type="ChEBI" id="CHEBI:18420"/>
    </cofactor>
    <text evidence="11">Binds 1 Mg(2+) ion per subunit.</text>
</comment>
<keyword evidence="4 11" id="KW-0028">Amino-acid biosynthesis</keyword>
<dbReference type="Proteomes" id="UP000288178">
    <property type="component" value="Unassembled WGS sequence"/>
</dbReference>
<dbReference type="EC" id="2.7.1.71" evidence="3 11"/>
<comment type="subunit">
    <text evidence="11">Monomer.</text>
</comment>
<dbReference type="PROSITE" id="PS01128">
    <property type="entry name" value="SHIKIMATE_KINASE"/>
    <property type="match status" value="1"/>
</dbReference>
<dbReference type="InterPro" id="IPR031322">
    <property type="entry name" value="Shikimate/glucono_kinase"/>
</dbReference>
<dbReference type="EMBL" id="SACT01000001">
    <property type="protein sequence ID" value="RVT53421.1"/>
    <property type="molecule type" value="Genomic_DNA"/>
</dbReference>
<keyword evidence="13" id="KW-1185">Reference proteome</keyword>
<name>A0A437JZH6_9BURK</name>
<evidence type="ECO:0000256" key="11">
    <source>
        <dbReference type="HAMAP-Rule" id="MF_00109"/>
    </source>
</evidence>
<feature type="binding site" evidence="11">
    <location>
        <position position="135"/>
    </location>
    <ligand>
        <name>substrate</name>
    </ligand>
</feature>
<sequence>MNIALVGMPGCGKSTVGRQLARQLGRDFADSDAEIEQQIGCSIREYFDREGEAAFRDVEQKVIARLTQADGLVLATGGGAVLRPENRDALHGRCTVFYLRSTPEELARRLRHDTQRPLLQGGNPLFKLRTLFRERDPLYRRTAHYVVETPRPSVPALLNMVLMQLELAGLVDPSQVPATIGHG</sequence>
<comment type="catalytic activity">
    <reaction evidence="10 11">
        <text>shikimate + ATP = 3-phosphoshikimate + ADP + H(+)</text>
        <dbReference type="Rhea" id="RHEA:13121"/>
        <dbReference type="ChEBI" id="CHEBI:15378"/>
        <dbReference type="ChEBI" id="CHEBI:30616"/>
        <dbReference type="ChEBI" id="CHEBI:36208"/>
        <dbReference type="ChEBI" id="CHEBI:145989"/>
        <dbReference type="ChEBI" id="CHEBI:456216"/>
        <dbReference type="EC" id="2.7.1.71"/>
    </reaction>
</comment>
<dbReference type="CDD" id="cd00464">
    <property type="entry name" value="SK"/>
    <property type="match status" value="1"/>
</dbReference>
<keyword evidence="8 11" id="KW-0067">ATP-binding</keyword>
<feature type="binding site" evidence="11">
    <location>
        <position position="56"/>
    </location>
    <ligand>
        <name>substrate</name>
    </ligand>
</feature>
<dbReference type="PANTHER" id="PTHR21087:SF16">
    <property type="entry name" value="SHIKIMATE KINASE 1, CHLOROPLASTIC"/>
    <property type="match status" value="1"/>
</dbReference>
<comment type="caution">
    <text evidence="12">The sequence shown here is derived from an EMBL/GenBank/DDBJ whole genome shotgun (WGS) entry which is preliminary data.</text>
</comment>
<dbReference type="OrthoDB" id="9800332at2"/>
<keyword evidence="6 11" id="KW-0547">Nucleotide-binding</keyword>
<dbReference type="GO" id="GO:0009073">
    <property type="term" value="P:aromatic amino acid family biosynthetic process"/>
    <property type="evidence" value="ECO:0007669"/>
    <property type="project" value="UniProtKB-KW"/>
</dbReference>
<keyword evidence="11" id="KW-0963">Cytoplasm</keyword>
<keyword evidence="7 11" id="KW-0418">Kinase</keyword>
<keyword evidence="11" id="KW-0479">Metal-binding</keyword>
<evidence type="ECO:0000256" key="8">
    <source>
        <dbReference type="ARBA" id="ARBA00022840"/>
    </source>
</evidence>
<dbReference type="InterPro" id="IPR023000">
    <property type="entry name" value="Shikimate_kinase_CS"/>
</dbReference>
<dbReference type="Pfam" id="PF01202">
    <property type="entry name" value="SKI"/>
    <property type="match status" value="1"/>
</dbReference>
<proteinExistence type="inferred from homology"/>
<dbReference type="PRINTS" id="PR01100">
    <property type="entry name" value="SHIKIMTKNASE"/>
</dbReference>
<dbReference type="RefSeq" id="WP_128194540.1">
    <property type="nucleotide sequence ID" value="NZ_SACT01000001.1"/>
</dbReference>
<dbReference type="InterPro" id="IPR027417">
    <property type="entry name" value="P-loop_NTPase"/>
</dbReference>
<dbReference type="GO" id="GO:0004765">
    <property type="term" value="F:shikimate kinase activity"/>
    <property type="evidence" value="ECO:0007669"/>
    <property type="project" value="UniProtKB-UniRule"/>
</dbReference>
<evidence type="ECO:0000256" key="3">
    <source>
        <dbReference type="ARBA" id="ARBA00012154"/>
    </source>
</evidence>
<dbReference type="GO" id="GO:0000287">
    <property type="term" value="F:magnesium ion binding"/>
    <property type="evidence" value="ECO:0007669"/>
    <property type="project" value="UniProtKB-UniRule"/>
</dbReference>
<evidence type="ECO:0000256" key="9">
    <source>
        <dbReference type="ARBA" id="ARBA00023141"/>
    </source>
</evidence>
<protein>
    <recommendedName>
        <fullName evidence="3 11">Shikimate kinase</fullName>
        <shortName evidence="11">SK</shortName>
        <ecNumber evidence="3 11">2.7.1.71</ecNumber>
    </recommendedName>
</protein>
<comment type="similarity">
    <text evidence="2 11">Belongs to the shikimate kinase family.</text>
</comment>
<comment type="subcellular location">
    <subcellularLocation>
        <location evidence="11">Cytoplasm</location>
    </subcellularLocation>
</comment>
<feature type="binding site" evidence="11">
    <location>
        <position position="32"/>
    </location>
    <ligand>
        <name>substrate</name>
    </ligand>
</feature>
<comment type="pathway">
    <text evidence="1 11">Metabolic intermediate biosynthesis; chorismate biosynthesis; chorismate from D-erythrose 4-phosphate and phosphoenolpyruvate: step 5/7.</text>
</comment>
<evidence type="ECO:0000256" key="7">
    <source>
        <dbReference type="ARBA" id="ARBA00022777"/>
    </source>
</evidence>
<organism evidence="12 13">
    <name type="scientific">Rubrivivax albus</name>
    <dbReference type="NCBI Taxonomy" id="2499835"/>
    <lineage>
        <taxon>Bacteria</taxon>
        <taxon>Pseudomonadati</taxon>
        <taxon>Pseudomonadota</taxon>
        <taxon>Betaproteobacteria</taxon>
        <taxon>Burkholderiales</taxon>
        <taxon>Sphaerotilaceae</taxon>
        <taxon>Rubrivivax</taxon>
    </lineage>
</organism>